<gene>
    <name evidence="1" type="ORF">METZ01_LOCUS79813</name>
</gene>
<evidence type="ECO:0000313" key="1">
    <source>
        <dbReference type="EMBL" id="SVA26959.1"/>
    </source>
</evidence>
<dbReference type="EMBL" id="UINC01006342">
    <property type="protein sequence ID" value="SVA26959.1"/>
    <property type="molecule type" value="Genomic_DNA"/>
</dbReference>
<name>A0A381UFN5_9ZZZZ</name>
<accession>A0A381UFN5</accession>
<protein>
    <submittedName>
        <fullName evidence="1">Uncharacterized protein</fullName>
    </submittedName>
</protein>
<dbReference type="AlphaFoldDB" id="A0A381UFN5"/>
<proteinExistence type="predicted"/>
<sequence>MNIYNIILLIFVCLLLHHIFFKDNKIEEFANDWNHYAWMSDYGVKMREEGLKKIFKFYGMDEDGQVKDDKEKKEAFKVEEGKSELEKEEQKKPIVEVKEFQLEDPNKKILAKYSEEVDEYNSGSGNLADINKAYEAKDKKKYAEELETLYSRGGNVHVRTE</sequence>
<organism evidence="1">
    <name type="scientific">marine metagenome</name>
    <dbReference type="NCBI Taxonomy" id="408172"/>
    <lineage>
        <taxon>unclassified sequences</taxon>
        <taxon>metagenomes</taxon>
        <taxon>ecological metagenomes</taxon>
    </lineage>
</organism>
<reference evidence="1" key="1">
    <citation type="submission" date="2018-05" db="EMBL/GenBank/DDBJ databases">
        <authorList>
            <person name="Lanie J.A."/>
            <person name="Ng W.-L."/>
            <person name="Kazmierczak K.M."/>
            <person name="Andrzejewski T.M."/>
            <person name="Davidsen T.M."/>
            <person name="Wayne K.J."/>
            <person name="Tettelin H."/>
            <person name="Glass J.I."/>
            <person name="Rusch D."/>
            <person name="Podicherti R."/>
            <person name="Tsui H.-C.T."/>
            <person name="Winkler M.E."/>
        </authorList>
    </citation>
    <scope>NUCLEOTIDE SEQUENCE</scope>
</reference>